<keyword evidence="1" id="KW-0812">Transmembrane</keyword>
<dbReference type="Proteomes" id="UP000003751">
    <property type="component" value="Unassembled WGS sequence"/>
</dbReference>
<keyword evidence="5" id="KW-1185">Reference proteome</keyword>
<proteinExistence type="predicted"/>
<dbReference type="EMBL" id="AEMG01000002">
    <property type="protein sequence ID" value="EFW93797.1"/>
    <property type="molecule type" value="Genomic_DNA"/>
</dbReference>
<dbReference type="PATRIC" id="fig|797209.4.peg.305"/>
<dbReference type="Proteomes" id="UP000184203">
    <property type="component" value="Unassembled WGS sequence"/>
</dbReference>
<gene>
    <name evidence="3" type="ORF">SAMN05444342_4016</name>
    <name evidence="2" type="ORF">ZOD2009_01600</name>
</gene>
<evidence type="ECO:0000313" key="3">
    <source>
        <dbReference type="EMBL" id="SHL51390.1"/>
    </source>
</evidence>
<protein>
    <submittedName>
        <fullName evidence="2">Uncharacterized protein</fullName>
    </submittedName>
</protein>
<keyword evidence="1" id="KW-0472">Membrane</keyword>
<reference evidence="5" key="2">
    <citation type="submission" date="2016-11" db="EMBL/GenBank/DDBJ databases">
        <authorList>
            <person name="Varghese N."/>
            <person name="Submissions S."/>
        </authorList>
    </citation>
    <scope>NUCLEOTIDE SEQUENCE [LARGE SCALE GENOMIC DNA]</scope>
    <source>
        <strain evidence="5">DX253</strain>
    </source>
</reference>
<feature type="transmembrane region" description="Helical" evidence="1">
    <location>
        <begin position="62"/>
        <end position="80"/>
    </location>
</feature>
<dbReference type="OrthoDB" id="248751at2157"/>
<evidence type="ECO:0000313" key="5">
    <source>
        <dbReference type="Proteomes" id="UP000184203"/>
    </source>
</evidence>
<evidence type="ECO:0000256" key="1">
    <source>
        <dbReference type="SAM" id="Phobius"/>
    </source>
</evidence>
<accession>E7QN02</accession>
<name>E7QN02_HALPU</name>
<evidence type="ECO:0000313" key="2">
    <source>
        <dbReference type="EMBL" id="EFW93797.1"/>
    </source>
</evidence>
<organism evidence="2 4">
    <name type="scientific">Haladaptatus paucihalophilus DX253</name>
    <dbReference type="NCBI Taxonomy" id="797209"/>
    <lineage>
        <taxon>Archaea</taxon>
        <taxon>Methanobacteriati</taxon>
        <taxon>Methanobacteriota</taxon>
        <taxon>Stenosarchaea group</taxon>
        <taxon>Halobacteria</taxon>
        <taxon>Halobacteriales</taxon>
        <taxon>Haladaptataceae</taxon>
        <taxon>Haladaptatus</taxon>
    </lineage>
</organism>
<dbReference type="RefSeq" id="WP_007976374.1">
    <property type="nucleotide sequence ID" value="NZ_AEMG01000002.1"/>
</dbReference>
<reference evidence="3" key="3">
    <citation type="submission" date="2016-11" db="EMBL/GenBank/DDBJ databases">
        <authorList>
            <person name="Jaros S."/>
            <person name="Januszkiewicz K."/>
            <person name="Wedrychowicz H."/>
        </authorList>
    </citation>
    <scope>NUCLEOTIDE SEQUENCE [LARGE SCALE GENOMIC DNA]</scope>
    <source>
        <strain evidence="3">DX253</strain>
    </source>
</reference>
<keyword evidence="1" id="KW-1133">Transmembrane helix</keyword>
<dbReference type="AlphaFoldDB" id="E7QN02"/>
<feature type="transmembrane region" description="Helical" evidence="1">
    <location>
        <begin position="36"/>
        <end position="55"/>
    </location>
</feature>
<evidence type="ECO:0000313" key="4">
    <source>
        <dbReference type="Proteomes" id="UP000003751"/>
    </source>
</evidence>
<dbReference type="EMBL" id="FRAN01000007">
    <property type="protein sequence ID" value="SHL51390.1"/>
    <property type="molecule type" value="Genomic_DNA"/>
</dbReference>
<sequence>MGTLTDPFWYYSGTGWALTVPTFGVVGIDSPYYDTLFFLGFGATLLMTWLCLSYRPEKPKRIALFGLLTIVGTAVLGIVTGTDGVRAPVPTLAKWVVAMLFAAAVVRFRIDKKLRAAIPHRS</sequence>
<reference evidence="2 4" key="1">
    <citation type="journal article" date="2014" name="ISME J.">
        <title>Trehalose/2-sulfotrehalose biosynthesis and glycine-betaine uptake are widely spread mechanisms for osmoadaptation in the Halobacteriales.</title>
        <authorList>
            <person name="Youssef N.H."/>
            <person name="Savage-Ashlock K.N."/>
            <person name="McCully A.L."/>
            <person name="Luedtke B."/>
            <person name="Shaw E.I."/>
            <person name="Hoff W.D."/>
            <person name="Elshahed M.S."/>
        </authorList>
    </citation>
    <scope>NUCLEOTIDE SEQUENCE [LARGE SCALE GENOMIC DNA]</scope>
    <source>
        <strain evidence="2 4">DX253</strain>
    </source>
</reference>
<feature type="transmembrane region" description="Helical" evidence="1">
    <location>
        <begin position="92"/>
        <end position="110"/>
    </location>
</feature>
<dbReference type="STRING" id="797209.GCA_000376445_01894"/>